<sequence length="308" mass="34668">MKQLLKSIIAGAMVTVMGLGVVNSNVSAKTTSSKIQTSKVKSVQTYKATKYYTKFNLTGGNVYTSRYLKSYQHKLANYPNTTWYSTEKATVLKTDGKTAQYRYIYNASKSVKGWVWWRDLQTKPAPKVKTQYLLVMGHGAGDAGARGNGTTEATYLRNKMLPKLRKYAAKVTNVKISFYNPKHDIVKDTLTYHKGSYDINKKTKVIMFHLDAAGGHGGHVIIHAKTPTARDRRLAGVIKKYIGLNPAYHGYSYRTNLKNCNVLRKRGIDYSLIETAFIDNKSDYAKLNKHLDQISKGYIEAIANRTIK</sequence>
<dbReference type="Gene3D" id="3.40.630.40">
    <property type="entry name" value="Zn-dependent exopeptidases"/>
    <property type="match status" value="1"/>
</dbReference>
<dbReference type="SUPFAM" id="SSF53187">
    <property type="entry name" value="Zn-dependent exopeptidases"/>
    <property type="match status" value="1"/>
</dbReference>
<dbReference type="RefSeq" id="WP_235805641.1">
    <property type="nucleotide sequence ID" value="NZ_AZEE01000027.1"/>
</dbReference>
<proteinExistence type="predicted"/>
<name>A0A0R1M187_9LACO</name>
<evidence type="ECO:0000313" key="3">
    <source>
        <dbReference type="Proteomes" id="UP000051160"/>
    </source>
</evidence>
<feature type="domain" description="MurNAc-LAA" evidence="1">
    <location>
        <begin position="197"/>
        <end position="303"/>
    </location>
</feature>
<gene>
    <name evidence="2" type="ORF">FD04_GL000582</name>
</gene>
<dbReference type="EMBL" id="AZEE01000027">
    <property type="protein sequence ID" value="KRK98841.1"/>
    <property type="molecule type" value="Genomic_DNA"/>
</dbReference>
<dbReference type="Proteomes" id="UP000051160">
    <property type="component" value="Unassembled WGS sequence"/>
</dbReference>
<dbReference type="STRING" id="1423776.FD04_GL000582"/>
<protein>
    <submittedName>
        <fullName evidence="2">N-acetylmuramoyl-L-alanine amidase</fullName>
    </submittedName>
</protein>
<dbReference type="AlphaFoldDB" id="A0A0R1M187"/>
<comment type="caution">
    <text evidence="2">The sequence shown here is derived from an EMBL/GenBank/DDBJ whole genome shotgun (WGS) entry which is preliminary data.</text>
</comment>
<dbReference type="InterPro" id="IPR002508">
    <property type="entry name" value="MurNAc-LAA_cat"/>
</dbReference>
<accession>A0A0R1M187</accession>
<evidence type="ECO:0000313" key="2">
    <source>
        <dbReference type="EMBL" id="KRK98841.1"/>
    </source>
</evidence>
<dbReference type="GO" id="GO:0009253">
    <property type="term" value="P:peptidoglycan catabolic process"/>
    <property type="evidence" value="ECO:0007669"/>
    <property type="project" value="InterPro"/>
</dbReference>
<dbReference type="Pfam" id="PF01520">
    <property type="entry name" value="Amidase_3"/>
    <property type="match status" value="1"/>
</dbReference>
<dbReference type="SMART" id="SM00646">
    <property type="entry name" value="Ami_3"/>
    <property type="match status" value="1"/>
</dbReference>
<evidence type="ECO:0000259" key="1">
    <source>
        <dbReference type="SMART" id="SM00646"/>
    </source>
</evidence>
<dbReference type="GO" id="GO:0008745">
    <property type="term" value="F:N-acetylmuramoyl-L-alanine amidase activity"/>
    <property type="evidence" value="ECO:0007669"/>
    <property type="project" value="InterPro"/>
</dbReference>
<keyword evidence="3" id="KW-1185">Reference proteome</keyword>
<dbReference type="PATRIC" id="fig|1423776.4.peg.586"/>
<reference evidence="2 3" key="1">
    <citation type="journal article" date="2015" name="Genome Announc.">
        <title>Expanding the biotechnology potential of lactobacilli through comparative genomics of 213 strains and associated genera.</title>
        <authorList>
            <person name="Sun Z."/>
            <person name="Harris H.M."/>
            <person name="McCann A."/>
            <person name="Guo C."/>
            <person name="Argimon S."/>
            <person name="Zhang W."/>
            <person name="Yang X."/>
            <person name="Jeffery I.B."/>
            <person name="Cooney J.C."/>
            <person name="Kagawa T.F."/>
            <person name="Liu W."/>
            <person name="Song Y."/>
            <person name="Salvetti E."/>
            <person name="Wrobel A."/>
            <person name="Rasinkangas P."/>
            <person name="Parkhill J."/>
            <person name="Rea M.C."/>
            <person name="O'Sullivan O."/>
            <person name="Ritari J."/>
            <person name="Douillard F.P."/>
            <person name="Paul Ross R."/>
            <person name="Yang R."/>
            <person name="Briner A.E."/>
            <person name="Felis G.E."/>
            <person name="de Vos W.M."/>
            <person name="Barrangou R."/>
            <person name="Klaenhammer T.R."/>
            <person name="Caufield P.W."/>
            <person name="Cui Y."/>
            <person name="Zhang H."/>
            <person name="O'Toole P.W."/>
        </authorList>
    </citation>
    <scope>NUCLEOTIDE SEQUENCE [LARGE SCALE GENOMIC DNA]</scope>
    <source>
        <strain evidence="2 3">DSM 19909</strain>
    </source>
</reference>
<organism evidence="2 3">
    <name type="scientific">Secundilactobacillus odoratitofui DSM 19909 = JCM 15043</name>
    <dbReference type="NCBI Taxonomy" id="1423776"/>
    <lineage>
        <taxon>Bacteria</taxon>
        <taxon>Bacillati</taxon>
        <taxon>Bacillota</taxon>
        <taxon>Bacilli</taxon>
        <taxon>Lactobacillales</taxon>
        <taxon>Lactobacillaceae</taxon>
        <taxon>Secundilactobacillus</taxon>
    </lineage>
</organism>